<dbReference type="Proteomes" id="UP000066124">
    <property type="component" value="Chromosome"/>
</dbReference>
<name>A0A0K1IUZ6_HALGI</name>
<sequence length="259" mass="28025">MPLATEPEVARTYATPVDDAWAYVLQYRETLDYVAANPDKGSTAVSTALDLPRSRVREWMDGSVPDVVRGLQAARDHGWFPDSLRQPAARALNRLVAAVFATGSIALDNYRPSFVVDDATRDVVADALATLGVGSRTIHTDDDRRATELVPRRDGAVLGRVLAAAGAPVGPKVQLEALRLPTYLDDAPLSIQVDFVELYVDGRGTELDGKATTPLLEQRNETFRRDLAALVSRVTDEPVSVGTNGVYLSATAARRLGVR</sequence>
<dbReference type="GeneID" id="25246375"/>
<accession>A0A0K1IUZ6</accession>
<dbReference type="KEGG" id="hgi:ABY42_10410"/>
<reference evidence="2" key="1">
    <citation type="journal article" date="2015" name="J. Biotechnol.">
        <title>Complete genome sequence of Haloferax gibbonsii strain ARA6, a potential producer of polyhydroxyalkanoates and halocins isolated from Araruama, Rio de Janeiro, Brasil.</title>
        <authorList>
            <person name="Pinto L.H."/>
            <person name="D'Alincourt Carvalho-Assef A.P."/>
            <person name="Vieira R.P."/>
            <person name="Clementino M.M."/>
            <person name="Albano R.M."/>
        </authorList>
    </citation>
    <scope>NUCLEOTIDE SEQUENCE [LARGE SCALE GENOMIC DNA]</scope>
    <source>
        <strain evidence="2">ARA6</strain>
    </source>
</reference>
<evidence type="ECO:0000313" key="2">
    <source>
        <dbReference type="Proteomes" id="UP000066124"/>
    </source>
</evidence>
<dbReference type="AlphaFoldDB" id="A0A0K1IUZ6"/>
<dbReference type="RefSeq" id="WP_050459407.1">
    <property type="nucleotide sequence ID" value="NZ_CP011947.1"/>
</dbReference>
<organism evidence="1 2">
    <name type="scientific">Haloferax gibbonsii</name>
    <dbReference type="NCBI Taxonomy" id="35746"/>
    <lineage>
        <taxon>Archaea</taxon>
        <taxon>Methanobacteriati</taxon>
        <taxon>Methanobacteriota</taxon>
        <taxon>Stenosarchaea group</taxon>
        <taxon>Halobacteria</taxon>
        <taxon>Halobacteriales</taxon>
        <taxon>Haloferacaceae</taxon>
        <taxon>Haloferax</taxon>
    </lineage>
</organism>
<protein>
    <submittedName>
        <fullName evidence="1">Uncharacterized protein</fullName>
    </submittedName>
</protein>
<evidence type="ECO:0000313" key="1">
    <source>
        <dbReference type="EMBL" id="AKU08133.1"/>
    </source>
</evidence>
<gene>
    <name evidence="1" type="ORF">ABY42_10410</name>
</gene>
<dbReference type="PATRIC" id="fig|35746.4.peg.2226"/>
<dbReference type="EMBL" id="CP011947">
    <property type="protein sequence ID" value="AKU08133.1"/>
    <property type="molecule type" value="Genomic_DNA"/>
</dbReference>
<proteinExistence type="predicted"/>